<dbReference type="GO" id="GO:0055085">
    <property type="term" value="P:transmembrane transport"/>
    <property type="evidence" value="ECO:0007669"/>
    <property type="project" value="InterPro"/>
</dbReference>
<dbReference type="Pfam" id="PF25917">
    <property type="entry name" value="BSH_RND"/>
    <property type="match status" value="1"/>
</dbReference>
<comment type="subcellular location">
    <subcellularLocation>
        <location evidence="1">Cell envelope</location>
    </subcellularLocation>
</comment>
<evidence type="ECO:0000256" key="2">
    <source>
        <dbReference type="SAM" id="Coils"/>
    </source>
</evidence>
<evidence type="ECO:0000313" key="6">
    <source>
        <dbReference type="EMBL" id="ACB75505.1"/>
    </source>
</evidence>
<dbReference type="RefSeq" id="WP_012375042.1">
    <property type="nucleotide sequence ID" value="NC_010571.1"/>
</dbReference>
<proteinExistence type="predicted"/>
<keyword evidence="7" id="KW-1185">Reference proteome</keyword>
<dbReference type="OrthoDB" id="9811754at2"/>
<gene>
    <name evidence="6" type="ordered locus">Oter_2222</name>
</gene>
<dbReference type="Gene3D" id="2.40.30.170">
    <property type="match status" value="1"/>
</dbReference>
<dbReference type="EMBL" id="CP001032">
    <property type="protein sequence ID" value="ACB75505.1"/>
    <property type="molecule type" value="Genomic_DNA"/>
</dbReference>
<evidence type="ECO:0000256" key="1">
    <source>
        <dbReference type="ARBA" id="ARBA00004196"/>
    </source>
</evidence>
<dbReference type="PANTHER" id="PTHR30386">
    <property type="entry name" value="MEMBRANE FUSION SUBUNIT OF EMRAB-TOLC MULTIDRUG EFFLUX PUMP"/>
    <property type="match status" value="1"/>
</dbReference>
<dbReference type="GO" id="GO:0030313">
    <property type="term" value="C:cell envelope"/>
    <property type="evidence" value="ECO:0007669"/>
    <property type="project" value="UniProtKB-SubCell"/>
</dbReference>
<feature type="coiled-coil region" evidence="2">
    <location>
        <begin position="96"/>
        <end position="175"/>
    </location>
</feature>
<evidence type="ECO:0000313" key="7">
    <source>
        <dbReference type="Proteomes" id="UP000007013"/>
    </source>
</evidence>
<dbReference type="InterPro" id="IPR050739">
    <property type="entry name" value="MFP"/>
</dbReference>
<dbReference type="InterPro" id="IPR058625">
    <property type="entry name" value="MdtA-like_BSH"/>
</dbReference>
<evidence type="ECO:0000259" key="4">
    <source>
        <dbReference type="Pfam" id="PF25917"/>
    </source>
</evidence>
<dbReference type="Pfam" id="PF25963">
    <property type="entry name" value="Beta-barrel_AAEA"/>
    <property type="match status" value="1"/>
</dbReference>
<dbReference type="SUPFAM" id="SSF111369">
    <property type="entry name" value="HlyD-like secretion proteins"/>
    <property type="match status" value="2"/>
</dbReference>
<keyword evidence="3" id="KW-1133">Transmembrane helix</keyword>
<dbReference type="Proteomes" id="UP000007013">
    <property type="component" value="Chromosome"/>
</dbReference>
<feature type="domain" description="p-hydroxybenzoic acid efflux pump subunit AaeA-like beta-barrel" evidence="5">
    <location>
        <begin position="251"/>
        <end position="341"/>
    </location>
</feature>
<dbReference type="AlphaFoldDB" id="B1ZPQ2"/>
<feature type="transmembrane region" description="Helical" evidence="3">
    <location>
        <begin position="21"/>
        <end position="39"/>
    </location>
</feature>
<dbReference type="HOGENOM" id="CLU_018816_15_1_0"/>
<protein>
    <submittedName>
        <fullName evidence="6">Secretion protein HlyD family protein</fullName>
    </submittedName>
</protein>
<evidence type="ECO:0000256" key="3">
    <source>
        <dbReference type="SAM" id="Phobius"/>
    </source>
</evidence>
<keyword evidence="3" id="KW-0472">Membrane</keyword>
<reference evidence="6 7" key="1">
    <citation type="journal article" date="2011" name="J. Bacteriol.">
        <title>Genome sequence of the verrucomicrobium Opitutus terrae PB90-1, an abundant inhabitant of rice paddy soil ecosystems.</title>
        <authorList>
            <person name="van Passel M.W."/>
            <person name="Kant R."/>
            <person name="Palva A."/>
            <person name="Copeland A."/>
            <person name="Lucas S."/>
            <person name="Lapidus A."/>
            <person name="Glavina del Rio T."/>
            <person name="Pitluck S."/>
            <person name="Goltsman E."/>
            <person name="Clum A."/>
            <person name="Sun H."/>
            <person name="Schmutz J."/>
            <person name="Larimer F.W."/>
            <person name="Land M.L."/>
            <person name="Hauser L."/>
            <person name="Kyrpides N."/>
            <person name="Mikhailova N."/>
            <person name="Richardson P.P."/>
            <person name="Janssen P.H."/>
            <person name="de Vos W.M."/>
            <person name="Smidt H."/>
        </authorList>
    </citation>
    <scope>NUCLEOTIDE SEQUENCE [LARGE SCALE GENOMIC DNA]</scope>
    <source>
        <strain evidence="7">DSM 11246 / JCM 15787 / PB90-1</strain>
    </source>
</reference>
<evidence type="ECO:0000259" key="5">
    <source>
        <dbReference type="Pfam" id="PF25963"/>
    </source>
</evidence>
<dbReference type="InterPro" id="IPR058634">
    <property type="entry name" value="AaeA-lik-b-barrel"/>
</dbReference>
<dbReference type="KEGG" id="ote:Oter_2222"/>
<dbReference type="STRING" id="452637.Oter_2222"/>
<keyword evidence="2" id="KW-0175">Coiled coil</keyword>
<dbReference type="Gene3D" id="2.40.50.100">
    <property type="match status" value="1"/>
</dbReference>
<keyword evidence="3" id="KW-0812">Transmembrane</keyword>
<feature type="domain" description="Multidrug resistance protein MdtA-like barrel-sandwich hybrid" evidence="4">
    <location>
        <begin position="56"/>
        <end position="245"/>
    </location>
</feature>
<accession>B1ZPQ2</accession>
<dbReference type="eggNOG" id="COG1566">
    <property type="taxonomic scope" value="Bacteria"/>
</dbReference>
<organism evidence="6 7">
    <name type="scientific">Opitutus terrae (strain DSM 11246 / JCM 15787 / PB90-1)</name>
    <dbReference type="NCBI Taxonomy" id="452637"/>
    <lineage>
        <taxon>Bacteria</taxon>
        <taxon>Pseudomonadati</taxon>
        <taxon>Verrucomicrobiota</taxon>
        <taxon>Opitutia</taxon>
        <taxon>Opitutales</taxon>
        <taxon>Opitutaceae</taxon>
        <taxon>Opitutus</taxon>
    </lineage>
</organism>
<name>B1ZPQ2_OPITP</name>
<dbReference type="PANTHER" id="PTHR30386:SF19">
    <property type="entry name" value="MULTIDRUG EXPORT PROTEIN EMRA-RELATED"/>
    <property type="match status" value="1"/>
</dbReference>
<sequence length="364" mass="39169">MSTDSSPSADPTPAHRWRRRVLLLAGPLLVAVAALWLYLHGGRIVTSDNAYVHADKLTVTAEVAGAVKDVAVRENQPVAVGQVLFRLDDEPYRIALAEAQAELAAVRLELATSRANYQAKVAAIGEAQEQLAFAETELHRQEELNATNVAPAAALDQARHAVESARRRVSVLQQEAATVLASLGGVDRPDEQNPDFLAARARVAKAQRDLARTVITAPIAGIVANVTNLPVGKFLQPAQPAFTLVAADHVWIEANLKETELTHLQPGNPVKIEIDTYPHRQWLGRVAAIGPATGAEFALIPPQNASGNWVKTVQRIPVRIRVESNDPARPLRAGMSAEVRIDTGHTRALRDLAGSFGEPDQVSG</sequence>